<evidence type="ECO:0000256" key="7">
    <source>
        <dbReference type="SAM" id="Phobius"/>
    </source>
</evidence>
<evidence type="ECO:0000256" key="1">
    <source>
        <dbReference type="ARBA" id="ARBA00004651"/>
    </source>
</evidence>
<comment type="subcellular location">
    <subcellularLocation>
        <location evidence="1">Cell membrane</location>
        <topology evidence="1">Multi-pass membrane protein</topology>
    </subcellularLocation>
</comment>
<gene>
    <name evidence="8" type="ORF">GCM10010390_26760</name>
</gene>
<sequence length="184" mass="19926">MGTAWTELFPLRQIFTAERAAYLNLVNGLRVPQIVWDLAIGQSVGINTNFRDTAGAADYLKTNSEYAADSLGLPTSWTWSNFTSAWSQANMGAGLWNSLLIVLCTGAITCVVASLAAYALARLKVRGSSAFMSTTFFTFQQGFTQNFTLISAAGFLMIAPMLILFLLLQRRFINGLANSGMGGI</sequence>
<accession>A0ABP3MM25</accession>
<evidence type="ECO:0008006" key="10">
    <source>
        <dbReference type="Google" id="ProtNLM"/>
    </source>
</evidence>
<keyword evidence="5 7" id="KW-1133">Transmembrane helix</keyword>
<organism evidence="8 9">
    <name type="scientific">Streptomyces mordarskii</name>
    <dbReference type="NCBI Taxonomy" id="1226758"/>
    <lineage>
        <taxon>Bacteria</taxon>
        <taxon>Bacillati</taxon>
        <taxon>Actinomycetota</taxon>
        <taxon>Actinomycetes</taxon>
        <taxon>Kitasatosporales</taxon>
        <taxon>Streptomycetaceae</taxon>
        <taxon>Streptomyces</taxon>
    </lineage>
</organism>
<feature type="transmembrane region" description="Helical" evidence="7">
    <location>
        <begin position="99"/>
        <end position="121"/>
    </location>
</feature>
<dbReference type="SUPFAM" id="SSF161098">
    <property type="entry name" value="MetI-like"/>
    <property type="match status" value="2"/>
</dbReference>
<evidence type="ECO:0000256" key="2">
    <source>
        <dbReference type="ARBA" id="ARBA00022448"/>
    </source>
</evidence>
<dbReference type="PANTHER" id="PTHR43744">
    <property type="entry name" value="ABC TRANSPORTER PERMEASE PROTEIN MG189-RELATED-RELATED"/>
    <property type="match status" value="1"/>
</dbReference>
<feature type="transmembrane region" description="Helical" evidence="7">
    <location>
        <begin position="147"/>
        <end position="168"/>
    </location>
</feature>
<protein>
    <recommendedName>
        <fullName evidence="10">Maltose/maltodextrin transport system permease protein</fullName>
    </recommendedName>
</protein>
<comment type="caution">
    <text evidence="8">The sequence shown here is derived from an EMBL/GenBank/DDBJ whole genome shotgun (WGS) entry which is preliminary data.</text>
</comment>
<evidence type="ECO:0000313" key="9">
    <source>
        <dbReference type="Proteomes" id="UP001501576"/>
    </source>
</evidence>
<name>A0ABP3MM25_9ACTN</name>
<keyword evidence="9" id="KW-1185">Reference proteome</keyword>
<evidence type="ECO:0000256" key="3">
    <source>
        <dbReference type="ARBA" id="ARBA00022475"/>
    </source>
</evidence>
<keyword evidence="6 7" id="KW-0472">Membrane</keyword>
<evidence type="ECO:0000256" key="6">
    <source>
        <dbReference type="ARBA" id="ARBA00023136"/>
    </source>
</evidence>
<keyword evidence="2" id="KW-0813">Transport</keyword>
<proteinExistence type="predicted"/>
<keyword evidence="3" id="KW-1003">Cell membrane</keyword>
<dbReference type="RefSeq" id="WP_346159572.1">
    <property type="nucleotide sequence ID" value="NZ_BAAABZ010000015.1"/>
</dbReference>
<evidence type="ECO:0000256" key="5">
    <source>
        <dbReference type="ARBA" id="ARBA00022989"/>
    </source>
</evidence>
<dbReference type="PANTHER" id="PTHR43744:SF12">
    <property type="entry name" value="ABC TRANSPORTER PERMEASE PROTEIN MG189-RELATED"/>
    <property type="match status" value="1"/>
</dbReference>
<evidence type="ECO:0000313" key="8">
    <source>
        <dbReference type="EMBL" id="GAA0523108.1"/>
    </source>
</evidence>
<dbReference type="Proteomes" id="UP001501576">
    <property type="component" value="Unassembled WGS sequence"/>
</dbReference>
<dbReference type="InterPro" id="IPR035906">
    <property type="entry name" value="MetI-like_sf"/>
</dbReference>
<reference evidence="9" key="1">
    <citation type="journal article" date="2019" name="Int. J. Syst. Evol. Microbiol.">
        <title>The Global Catalogue of Microorganisms (GCM) 10K type strain sequencing project: providing services to taxonomists for standard genome sequencing and annotation.</title>
        <authorList>
            <consortium name="The Broad Institute Genomics Platform"/>
            <consortium name="The Broad Institute Genome Sequencing Center for Infectious Disease"/>
            <person name="Wu L."/>
            <person name="Ma J."/>
        </authorList>
    </citation>
    <scope>NUCLEOTIDE SEQUENCE [LARGE SCALE GENOMIC DNA]</scope>
    <source>
        <strain evidence="9">JCM 5052</strain>
    </source>
</reference>
<evidence type="ECO:0000256" key="4">
    <source>
        <dbReference type="ARBA" id="ARBA00022692"/>
    </source>
</evidence>
<dbReference type="Gene3D" id="1.10.3720.10">
    <property type="entry name" value="MetI-like"/>
    <property type="match status" value="1"/>
</dbReference>
<dbReference type="EMBL" id="BAAABZ010000015">
    <property type="protein sequence ID" value="GAA0523108.1"/>
    <property type="molecule type" value="Genomic_DNA"/>
</dbReference>
<keyword evidence="4 7" id="KW-0812">Transmembrane</keyword>